<evidence type="ECO:0000256" key="3">
    <source>
        <dbReference type="ARBA" id="ARBA00023002"/>
    </source>
</evidence>
<dbReference type="Gene3D" id="3.40.50.720">
    <property type="entry name" value="NAD(P)-binding Rossmann-like Domain"/>
    <property type="match status" value="1"/>
</dbReference>
<organism evidence="6 9">
    <name type="scientific">Rouxiella silvae</name>
    <dbReference type="NCBI Taxonomy" id="1646373"/>
    <lineage>
        <taxon>Bacteria</taxon>
        <taxon>Pseudomonadati</taxon>
        <taxon>Pseudomonadota</taxon>
        <taxon>Gammaproteobacteria</taxon>
        <taxon>Enterobacterales</taxon>
        <taxon>Yersiniaceae</taxon>
        <taxon>Rouxiella</taxon>
    </lineage>
</organism>
<dbReference type="EMBL" id="MRWD01000028">
    <property type="protein sequence ID" value="ORJ20881.1"/>
    <property type="molecule type" value="Genomic_DNA"/>
</dbReference>
<keyword evidence="8" id="KW-1185">Reference proteome</keyword>
<dbReference type="SUPFAM" id="SSF51735">
    <property type="entry name" value="NAD(P)-binding Rossmann-fold domains"/>
    <property type="match status" value="1"/>
</dbReference>
<reference evidence="7" key="1">
    <citation type="submission" date="2016-12" db="EMBL/GenBank/DDBJ databases">
        <authorList>
            <person name="Le Fleche-Mateos A."/>
        </authorList>
    </citation>
    <scope>NUCLEOTIDE SEQUENCE</scope>
    <source>
        <strain evidence="7">213</strain>
    </source>
</reference>
<dbReference type="Proteomes" id="UP000705283">
    <property type="component" value="Unassembled WGS sequence"/>
</dbReference>
<reference evidence="6" key="4">
    <citation type="submission" date="2022-09" db="EMBL/GenBank/DDBJ databases">
        <title>Rouxiella aceris sp. nov., isolated from tree sap and emended description of the genus Rhouxiella.</title>
        <authorList>
            <person name="Kim I.S."/>
        </authorList>
    </citation>
    <scope>NUCLEOTIDE SEQUENCE</scope>
    <source>
        <strain evidence="6">SAP-2</strain>
    </source>
</reference>
<dbReference type="InterPro" id="IPR002328">
    <property type="entry name" value="ADH_Zn_CS"/>
</dbReference>
<dbReference type="CDD" id="cd08236">
    <property type="entry name" value="sugar_DH"/>
    <property type="match status" value="1"/>
</dbReference>
<dbReference type="Proteomes" id="UP000192722">
    <property type="component" value="Unassembled WGS sequence"/>
</dbReference>
<dbReference type="PANTHER" id="PTHR43401">
    <property type="entry name" value="L-THREONINE 3-DEHYDROGENASE"/>
    <property type="match status" value="1"/>
</dbReference>
<sequence>MKAVNFYGARDLRLEEIPEPKIKGDTDVIVQVKAAGVCGSDTSKYAKFGPHTVGMTLGHEFAGVVVEVGRGVKNLALGDRVTGCPALFDGEDYFYLKGEFARSDNLHAMSAKVPGCFADFVNMPAQNLVKIPDSLDYQSASMIEPSTVVLHGFYRTSFTVGDDVVIVGAGGSIGLLCIQWARVWGARHIIAIDVDDRKLEMCIQNGADKTINAAKENVLEVLAEYTHGLNADLVIEAAGSAITASQVFAYAKKGGEVLLLGIPYADVHVERFYFEKIMRSELKVLGSWSCVSAPFPGKEWQNSVHFFNKKAIRPELIITHRLPLVKAPDIFNAIVDRTELVGKALLLPEL</sequence>
<dbReference type="InterPro" id="IPR036291">
    <property type="entry name" value="NAD(P)-bd_dom_sf"/>
</dbReference>
<dbReference type="PANTHER" id="PTHR43401:SF2">
    <property type="entry name" value="L-THREONINE 3-DEHYDROGENASE"/>
    <property type="match status" value="1"/>
</dbReference>
<dbReference type="GO" id="GO:0016616">
    <property type="term" value="F:oxidoreductase activity, acting on the CH-OH group of donors, NAD or NADP as acceptor"/>
    <property type="evidence" value="ECO:0007669"/>
    <property type="project" value="UniProtKB-ARBA"/>
</dbReference>
<dbReference type="RefSeq" id="WP_084983273.1">
    <property type="nucleotide sequence ID" value="NZ_CBCSCF010000003.1"/>
</dbReference>
<dbReference type="InterPro" id="IPR011032">
    <property type="entry name" value="GroES-like_sf"/>
</dbReference>
<proteinExistence type="inferred from homology"/>
<dbReference type="InterPro" id="IPR013154">
    <property type="entry name" value="ADH-like_N"/>
</dbReference>
<keyword evidence="1 4" id="KW-0479">Metal-binding</keyword>
<gene>
    <name evidence="7" type="ORF">BS639_13000</name>
    <name evidence="6" type="ORF">ITX54_14115</name>
</gene>
<keyword evidence="3" id="KW-0560">Oxidoreductase</keyword>
<dbReference type="InterPro" id="IPR013149">
    <property type="entry name" value="ADH-like_C"/>
</dbReference>
<evidence type="ECO:0000259" key="5">
    <source>
        <dbReference type="SMART" id="SM00829"/>
    </source>
</evidence>
<comment type="cofactor">
    <cofactor evidence="4">
        <name>Zn(2+)</name>
        <dbReference type="ChEBI" id="CHEBI:29105"/>
    </cofactor>
</comment>
<keyword evidence="2 4" id="KW-0862">Zinc</keyword>
<protein>
    <submittedName>
        <fullName evidence="6">Galactitol-1-phosphate 5-dehydrogenase</fullName>
    </submittedName>
</protein>
<name>A0AA41BX90_9GAMM</name>
<reference evidence="7 8" key="2">
    <citation type="journal article" date="2017" name="Int. J. Syst. Evol. Microbiol.">
        <title>Rouxiella badensis sp. nov. and Rouxiella silvae sp. nov. isolated from peat bog soil in Germany and emendation of the genus description.</title>
        <authorList>
            <person name="Le Fleche-Mateos A."/>
            <person name="Kugler J.H."/>
            <person name="Hansen S.H."/>
            <person name="Syldatk C."/>
            <person name="Hausmann R."/>
            <person name="Lomprez F."/>
            <person name="Vandenbogaert M."/>
            <person name="Manuguerra J.C."/>
            <person name="Grimont P.A."/>
        </authorList>
    </citation>
    <scope>NUCLEOTIDE SEQUENCE [LARGE SCALE GENOMIC DNA]</scope>
    <source>
        <strain evidence="7 8">213</strain>
    </source>
</reference>
<evidence type="ECO:0000256" key="4">
    <source>
        <dbReference type="RuleBase" id="RU361277"/>
    </source>
</evidence>
<accession>A0AA41BX90</accession>
<evidence type="ECO:0000256" key="2">
    <source>
        <dbReference type="ARBA" id="ARBA00022833"/>
    </source>
</evidence>
<evidence type="ECO:0000313" key="9">
    <source>
        <dbReference type="Proteomes" id="UP000705283"/>
    </source>
</evidence>
<comment type="caution">
    <text evidence="6">The sequence shown here is derived from an EMBL/GenBank/DDBJ whole genome shotgun (WGS) entry which is preliminary data.</text>
</comment>
<feature type="domain" description="Enoyl reductase (ER)" evidence="5">
    <location>
        <begin position="8"/>
        <end position="346"/>
    </location>
</feature>
<dbReference type="InterPro" id="IPR020843">
    <property type="entry name" value="ER"/>
</dbReference>
<dbReference type="GO" id="GO:0008270">
    <property type="term" value="F:zinc ion binding"/>
    <property type="evidence" value="ECO:0007669"/>
    <property type="project" value="InterPro"/>
</dbReference>
<dbReference type="Pfam" id="PF00107">
    <property type="entry name" value="ADH_zinc_N"/>
    <property type="match status" value="1"/>
</dbReference>
<reference evidence="6" key="3">
    <citation type="submission" date="2020-11" db="EMBL/GenBank/DDBJ databases">
        <authorList>
            <person name="Lee S.D."/>
        </authorList>
    </citation>
    <scope>NUCLEOTIDE SEQUENCE</scope>
    <source>
        <strain evidence="6">SAP-2</strain>
    </source>
</reference>
<evidence type="ECO:0000313" key="7">
    <source>
        <dbReference type="EMBL" id="ORJ20881.1"/>
    </source>
</evidence>
<dbReference type="Gene3D" id="3.90.180.10">
    <property type="entry name" value="Medium-chain alcohol dehydrogenases, catalytic domain"/>
    <property type="match status" value="1"/>
</dbReference>
<comment type="similarity">
    <text evidence="4">Belongs to the zinc-containing alcohol dehydrogenase family.</text>
</comment>
<dbReference type="EMBL" id="JADMKS010000005">
    <property type="protein sequence ID" value="MBF6637797.1"/>
    <property type="molecule type" value="Genomic_DNA"/>
</dbReference>
<dbReference type="SMART" id="SM00829">
    <property type="entry name" value="PKS_ER"/>
    <property type="match status" value="1"/>
</dbReference>
<dbReference type="InterPro" id="IPR050129">
    <property type="entry name" value="Zn_alcohol_dh"/>
</dbReference>
<evidence type="ECO:0000256" key="1">
    <source>
        <dbReference type="ARBA" id="ARBA00022723"/>
    </source>
</evidence>
<evidence type="ECO:0000313" key="6">
    <source>
        <dbReference type="EMBL" id="MBF6637797.1"/>
    </source>
</evidence>
<evidence type="ECO:0000313" key="8">
    <source>
        <dbReference type="Proteomes" id="UP000192722"/>
    </source>
</evidence>
<dbReference type="AlphaFoldDB" id="A0AA41BX90"/>
<dbReference type="SUPFAM" id="SSF50129">
    <property type="entry name" value="GroES-like"/>
    <property type="match status" value="1"/>
</dbReference>
<dbReference type="PROSITE" id="PS00059">
    <property type="entry name" value="ADH_ZINC"/>
    <property type="match status" value="1"/>
</dbReference>
<dbReference type="Pfam" id="PF08240">
    <property type="entry name" value="ADH_N"/>
    <property type="match status" value="1"/>
</dbReference>